<gene>
    <name evidence="5" type="ORF">JI435_143700</name>
</gene>
<dbReference type="PANTHER" id="PTHR11474:SF116">
    <property type="entry name" value="TYROSINASE"/>
    <property type="match status" value="1"/>
</dbReference>
<protein>
    <recommendedName>
        <fullName evidence="4">Tyrosinase copper-binding domain-containing protein</fullName>
    </recommendedName>
</protein>
<dbReference type="PANTHER" id="PTHR11474">
    <property type="entry name" value="TYROSINASE FAMILY MEMBER"/>
    <property type="match status" value="1"/>
</dbReference>
<dbReference type="OrthoDB" id="6132182at2759"/>
<sequence>MRTSVFSATLAISVGVSALPQITPNTPLAPALPLNLFDTEKFVTPLSLDSILKGDFPKPGDIIKDLENLPKPDKFLGNLFGESKEESVSQPEEESVDQPKPQTQSFGTSKAESFEGADESSSQSLSQSDTVSTQATCSNPRVRQEWDSYSNSDRQAYIDAIKCLMSRPANGQFSQSKSRYEDLVALHQTLTPNVHGSSKFLLWHRYYLFTFEDILRSECGFDRNLPWFDETRYAGRFAESSIFSDQWYGGINAGGRCITNGQFANQAINVGPGQGNSLHCLARNNDDSKTANCNQQMVDGCNNQNDYASMASCSEGSVHAWGHNGVGAVMQDTWASPADAFFFLHHAFIDRNFRIWQNKDPNTRTTTINGNDKAGNPLTLDTTINVYDIRPTVRIRDILDTTSTTLCYKYNY</sequence>
<dbReference type="GO" id="GO:0046872">
    <property type="term" value="F:metal ion binding"/>
    <property type="evidence" value="ECO:0007669"/>
    <property type="project" value="UniProtKB-KW"/>
</dbReference>
<dbReference type="SUPFAM" id="SSF48056">
    <property type="entry name" value="Di-copper centre-containing domain"/>
    <property type="match status" value="1"/>
</dbReference>
<dbReference type="Proteomes" id="UP000663193">
    <property type="component" value="Chromosome 9"/>
</dbReference>
<feature type="compositionally biased region" description="Low complexity" evidence="2">
    <location>
        <begin position="120"/>
        <end position="134"/>
    </location>
</feature>
<keyword evidence="3" id="KW-0732">Signal</keyword>
<name>A0A7U2F662_PHANO</name>
<proteinExistence type="predicted"/>
<keyword evidence="6" id="KW-1185">Reference proteome</keyword>
<evidence type="ECO:0000259" key="4">
    <source>
        <dbReference type="PROSITE" id="PS00497"/>
    </source>
</evidence>
<dbReference type="InterPro" id="IPR002227">
    <property type="entry name" value="Tyrosinase_Cu-bd"/>
</dbReference>
<dbReference type="PROSITE" id="PS00497">
    <property type="entry name" value="TYROSINASE_1"/>
    <property type="match status" value="1"/>
</dbReference>
<dbReference type="EMBL" id="CP069031">
    <property type="protein sequence ID" value="QRC99460.1"/>
    <property type="molecule type" value="Genomic_DNA"/>
</dbReference>
<feature type="chain" id="PRO_5034129390" description="Tyrosinase copper-binding domain-containing protein" evidence="3">
    <location>
        <begin position="19"/>
        <end position="412"/>
    </location>
</feature>
<evidence type="ECO:0000313" key="6">
    <source>
        <dbReference type="Proteomes" id="UP000663193"/>
    </source>
</evidence>
<keyword evidence="1" id="KW-0479">Metal-binding</keyword>
<feature type="domain" description="Tyrosinase copper-binding" evidence="4">
    <location>
        <begin position="195"/>
        <end position="212"/>
    </location>
</feature>
<dbReference type="VEuPathDB" id="FungiDB:JI435_143700"/>
<dbReference type="Gene3D" id="1.10.1280.10">
    <property type="entry name" value="Di-copper center containing domain from catechol oxidase"/>
    <property type="match status" value="1"/>
</dbReference>
<evidence type="ECO:0000256" key="3">
    <source>
        <dbReference type="SAM" id="SignalP"/>
    </source>
</evidence>
<evidence type="ECO:0000256" key="1">
    <source>
        <dbReference type="ARBA" id="ARBA00022723"/>
    </source>
</evidence>
<dbReference type="InterPro" id="IPR050316">
    <property type="entry name" value="Tyrosinase/Hemocyanin"/>
</dbReference>
<dbReference type="PRINTS" id="PR00092">
    <property type="entry name" value="TYROSINASE"/>
</dbReference>
<organism evidence="5 6">
    <name type="scientific">Phaeosphaeria nodorum (strain SN15 / ATCC MYA-4574 / FGSC 10173)</name>
    <name type="common">Glume blotch fungus</name>
    <name type="synonym">Parastagonospora nodorum</name>
    <dbReference type="NCBI Taxonomy" id="321614"/>
    <lineage>
        <taxon>Eukaryota</taxon>
        <taxon>Fungi</taxon>
        <taxon>Dikarya</taxon>
        <taxon>Ascomycota</taxon>
        <taxon>Pezizomycotina</taxon>
        <taxon>Dothideomycetes</taxon>
        <taxon>Pleosporomycetidae</taxon>
        <taxon>Pleosporales</taxon>
        <taxon>Pleosporineae</taxon>
        <taxon>Phaeosphaeriaceae</taxon>
        <taxon>Parastagonospora</taxon>
    </lineage>
</organism>
<evidence type="ECO:0000256" key="2">
    <source>
        <dbReference type="SAM" id="MobiDB-lite"/>
    </source>
</evidence>
<dbReference type="OMA" id="NCNQEYV"/>
<dbReference type="KEGG" id="pno:SNOG_14370"/>
<feature type="signal peptide" evidence="3">
    <location>
        <begin position="1"/>
        <end position="18"/>
    </location>
</feature>
<accession>A0A7U2F662</accession>
<dbReference type="GO" id="GO:0016491">
    <property type="term" value="F:oxidoreductase activity"/>
    <property type="evidence" value="ECO:0007669"/>
    <property type="project" value="InterPro"/>
</dbReference>
<dbReference type="AlphaFoldDB" id="A0A7U2F662"/>
<dbReference type="InterPro" id="IPR008922">
    <property type="entry name" value="Di-copper_centre_dom_sf"/>
</dbReference>
<dbReference type="RefSeq" id="XP_001804559.1">
    <property type="nucleotide sequence ID" value="XM_001804507.1"/>
</dbReference>
<feature type="compositionally biased region" description="Polar residues" evidence="2">
    <location>
        <begin position="100"/>
        <end position="111"/>
    </location>
</feature>
<evidence type="ECO:0000313" key="5">
    <source>
        <dbReference type="EMBL" id="QRC99460.1"/>
    </source>
</evidence>
<reference evidence="6" key="1">
    <citation type="journal article" date="2021" name="BMC Genomics">
        <title>Chromosome-level genome assembly and manually-curated proteome of model necrotroph Parastagonospora nodorum Sn15 reveals a genome-wide trove of candidate effector homologs, and redundancy of virulence-related functions within an accessory chromosome.</title>
        <authorList>
            <person name="Bertazzoni S."/>
            <person name="Jones D.A.B."/>
            <person name="Phan H.T."/>
            <person name="Tan K.-C."/>
            <person name="Hane J.K."/>
        </authorList>
    </citation>
    <scope>NUCLEOTIDE SEQUENCE [LARGE SCALE GENOMIC DNA]</scope>
    <source>
        <strain evidence="6">SN15 / ATCC MYA-4574 / FGSC 10173)</strain>
    </source>
</reference>
<feature type="region of interest" description="Disordered" evidence="2">
    <location>
        <begin position="83"/>
        <end position="148"/>
    </location>
</feature>
<feature type="compositionally biased region" description="Polar residues" evidence="2">
    <location>
        <begin position="135"/>
        <end position="148"/>
    </location>
</feature>
<dbReference type="Pfam" id="PF00264">
    <property type="entry name" value="Tyrosinase"/>
    <property type="match status" value="1"/>
</dbReference>